<evidence type="ECO:0000259" key="2">
    <source>
        <dbReference type="SMART" id="SM00382"/>
    </source>
</evidence>
<dbReference type="Pfam" id="PF24883">
    <property type="entry name" value="NPHP3_N"/>
    <property type="match status" value="1"/>
</dbReference>
<dbReference type="EMBL" id="JAULSV010000003">
    <property type="protein sequence ID" value="KAK0649693.1"/>
    <property type="molecule type" value="Genomic_DNA"/>
</dbReference>
<dbReference type="Gene3D" id="3.40.50.300">
    <property type="entry name" value="P-loop containing nucleotide triphosphate hydrolases"/>
    <property type="match status" value="1"/>
</dbReference>
<dbReference type="Proteomes" id="UP001174936">
    <property type="component" value="Unassembled WGS sequence"/>
</dbReference>
<protein>
    <recommendedName>
        <fullName evidence="2">AAA+ ATPase domain-containing protein</fullName>
    </recommendedName>
</protein>
<sequence>MRHALSSKIYPPSTSECPGKRAVKIFYYKCGAPQTTRIPRIYREGLEDAEIESNFEDSTDEDESRMFAPELMLRSFIAQATSNQSTLLQEYKRAIAADCGQKAFRTLLRVFVLLIQRYKGRVVLVVDDLHCIQLRISELLETLTEIASEGGGSNCSVLLGGDPASSVLSEALRNVPSVGSTSEYQECCTSLMVERGHTRKDEILSPVQGTNEWIWEHPRFTSWAEDPRGALAIVGKPGSGKSVLAKHIMARLQSRNDGKHEAPAGSQGGMLLSAWFYSERSGEQFVRHQTLLRSFLHEFLTRDAQLFDLYKPVYRAAPPSPVRTWTATEMEALIKALAESGRSFLMVIDAVDEATDDSILRLVENIAQIPDSQTKFIVLTRPVRLLDRKFWNARKITLQSENEKDIRKVVFQRCATLRHRMHDDDDDMDIDDDTAGHEADGDWCGMAPELGSGVASLETVELQQLCDTIIERADGVMLWVILVFDSLTRMVAREGFLRLSEIRERATQLPTGLDDFYTRFVDELQSRLDENGLLKVRRVLMWISAASEIRPFTLGDLYDALAIPYEEDLTQLRDLKSSPFSPLERNRIPASSWTGRRRILQNLCGPFIDIIRLSDSADEDRPSTASDSASTIVQLIHQTVKDFLTYSTNAGRLRFGAEEAASMVRTSAIRYVELMLPRASCAYAPVPFETKIGWEENMDAVLSYFDQLRLLPFCAVLAAREDAVLSEIQAEAKLAILHGFLVFPTPRIPSALWETQSDSFVSISMERFFRAAIQREMVGAIRAMLSLSSLISGWWHTDGHTVRFTALFAVFARIINSGGSPFVHEDGRPSEALTDTPITKAVSEIVKWDPDSANPDERDPYTRAARLDTQLDLNPFSLDGAITAATKLLCHVWPLAIIQSKPGSSATLPLETFIRETLRRSRTSWFLLNVALYYIALVKVHALDRMGAGEDISNLGILELDLDVIREPRRMFLAGLIVAAKCLQDRNFSARAWSKISGLPTPEVFAAENALLRGIRWNLHVTVERYEWWINILGSCSSGTWTEEMLSLSPSGIRT</sequence>
<dbReference type="SMART" id="SM00382">
    <property type="entry name" value="AAA"/>
    <property type="match status" value="1"/>
</dbReference>
<organism evidence="3 4">
    <name type="scientific">Cercophora newfieldiana</name>
    <dbReference type="NCBI Taxonomy" id="92897"/>
    <lineage>
        <taxon>Eukaryota</taxon>
        <taxon>Fungi</taxon>
        <taxon>Dikarya</taxon>
        <taxon>Ascomycota</taxon>
        <taxon>Pezizomycotina</taxon>
        <taxon>Sordariomycetes</taxon>
        <taxon>Sordariomycetidae</taxon>
        <taxon>Sordariales</taxon>
        <taxon>Lasiosphaeriaceae</taxon>
        <taxon>Cercophora</taxon>
    </lineage>
</organism>
<keyword evidence="1" id="KW-0677">Repeat</keyword>
<accession>A0AA39YBQ0</accession>
<dbReference type="InterPro" id="IPR056884">
    <property type="entry name" value="NPHP3-like_N"/>
</dbReference>
<dbReference type="Gene3D" id="1.10.472.10">
    <property type="entry name" value="Cyclin-like"/>
    <property type="match status" value="1"/>
</dbReference>
<dbReference type="InterPro" id="IPR027417">
    <property type="entry name" value="P-loop_NTPase"/>
</dbReference>
<evidence type="ECO:0000313" key="3">
    <source>
        <dbReference type="EMBL" id="KAK0649693.1"/>
    </source>
</evidence>
<name>A0AA39YBQ0_9PEZI</name>
<dbReference type="PANTHER" id="PTHR10039">
    <property type="entry name" value="AMELOGENIN"/>
    <property type="match status" value="1"/>
</dbReference>
<dbReference type="PANTHER" id="PTHR10039:SF5">
    <property type="entry name" value="NACHT DOMAIN-CONTAINING PROTEIN"/>
    <property type="match status" value="1"/>
</dbReference>
<feature type="domain" description="AAA+ ATPase" evidence="2">
    <location>
        <begin position="227"/>
        <end position="397"/>
    </location>
</feature>
<dbReference type="SUPFAM" id="SSF52540">
    <property type="entry name" value="P-loop containing nucleoside triphosphate hydrolases"/>
    <property type="match status" value="1"/>
</dbReference>
<reference evidence="3" key="1">
    <citation type="submission" date="2023-06" db="EMBL/GenBank/DDBJ databases">
        <title>Genome-scale phylogeny and comparative genomics of the fungal order Sordariales.</title>
        <authorList>
            <consortium name="Lawrence Berkeley National Laboratory"/>
            <person name="Hensen N."/>
            <person name="Bonometti L."/>
            <person name="Westerberg I."/>
            <person name="Brannstrom I.O."/>
            <person name="Guillou S."/>
            <person name="Cros-Aarteil S."/>
            <person name="Calhoun S."/>
            <person name="Haridas S."/>
            <person name="Kuo A."/>
            <person name="Mondo S."/>
            <person name="Pangilinan J."/>
            <person name="Riley R."/>
            <person name="Labutti K."/>
            <person name="Andreopoulos B."/>
            <person name="Lipzen A."/>
            <person name="Chen C."/>
            <person name="Yanf M."/>
            <person name="Daum C."/>
            <person name="Ng V."/>
            <person name="Clum A."/>
            <person name="Steindorff A."/>
            <person name="Ohm R."/>
            <person name="Martin F."/>
            <person name="Silar P."/>
            <person name="Natvig D."/>
            <person name="Lalanne C."/>
            <person name="Gautier V."/>
            <person name="Ament-Velasquez S.L."/>
            <person name="Kruys A."/>
            <person name="Hutchinson M.I."/>
            <person name="Powell A.J."/>
            <person name="Barry K."/>
            <person name="Miller A.N."/>
            <person name="Grigoriev I.V."/>
            <person name="Debuchy R."/>
            <person name="Gladieux P."/>
            <person name="Thoren M.H."/>
            <person name="Johannesson H."/>
        </authorList>
    </citation>
    <scope>NUCLEOTIDE SEQUENCE</scope>
    <source>
        <strain evidence="3">SMH2532-1</strain>
    </source>
</reference>
<keyword evidence="4" id="KW-1185">Reference proteome</keyword>
<dbReference type="CDD" id="cd20557">
    <property type="entry name" value="CYCLIN_ScPCL1-like"/>
    <property type="match status" value="1"/>
</dbReference>
<evidence type="ECO:0000256" key="1">
    <source>
        <dbReference type="ARBA" id="ARBA00022737"/>
    </source>
</evidence>
<evidence type="ECO:0000313" key="4">
    <source>
        <dbReference type="Proteomes" id="UP001174936"/>
    </source>
</evidence>
<dbReference type="InterPro" id="IPR003593">
    <property type="entry name" value="AAA+_ATPase"/>
</dbReference>
<proteinExistence type="predicted"/>
<comment type="caution">
    <text evidence="3">The sequence shown here is derived from an EMBL/GenBank/DDBJ whole genome shotgun (WGS) entry which is preliminary data.</text>
</comment>
<dbReference type="AlphaFoldDB" id="A0AA39YBQ0"/>
<gene>
    <name evidence="3" type="ORF">B0T16DRAFT_136119</name>
</gene>